<dbReference type="Gene3D" id="3.40.50.150">
    <property type="entry name" value="Vaccinia Virus protein VP39"/>
    <property type="match status" value="1"/>
</dbReference>
<feature type="domain" description="Type II methyltransferase M.TaqI-like" evidence="9">
    <location>
        <begin position="650"/>
        <end position="949"/>
    </location>
</feature>
<evidence type="ECO:0000259" key="9">
    <source>
        <dbReference type="Pfam" id="PF07669"/>
    </source>
</evidence>
<evidence type="ECO:0000256" key="3">
    <source>
        <dbReference type="ARBA" id="ARBA00022679"/>
    </source>
</evidence>
<keyword evidence="6" id="KW-0238">DNA-binding</keyword>
<feature type="domain" description="TaqI-like C-terminal specificity" evidence="10">
    <location>
        <begin position="1069"/>
        <end position="1221"/>
    </location>
</feature>
<dbReference type="InterPro" id="IPR050953">
    <property type="entry name" value="N4_N6_ade-DNA_methylase"/>
</dbReference>
<dbReference type="Proteomes" id="UP000005113">
    <property type="component" value="Unassembled WGS sequence"/>
</dbReference>
<feature type="domain" description="DUF7814" evidence="12">
    <location>
        <begin position="248"/>
        <end position="475"/>
    </location>
</feature>
<keyword evidence="5" id="KW-0680">Restriction system</keyword>
<dbReference type="InterPro" id="IPR055573">
    <property type="entry name" value="DUF7149"/>
</dbReference>
<feature type="coiled-coil region" evidence="8">
    <location>
        <begin position="22"/>
        <end position="49"/>
    </location>
</feature>
<evidence type="ECO:0000256" key="1">
    <source>
        <dbReference type="ARBA" id="ARBA00011900"/>
    </source>
</evidence>
<name>J0XTD6_9BACT</name>
<dbReference type="PRINTS" id="PR00507">
    <property type="entry name" value="N12N6MTFRASE"/>
</dbReference>
<dbReference type="GO" id="GO:0009007">
    <property type="term" value="F:site-specific DNA-methyltransferase (adenine-specific) activity"/>
    <property type="evidence" value="ECO:0007669"/>
    <property type="project" value="UniProtKB-EC"/>
</dbReference>
<protein>
    <recommendedName>
        <fullName evidence="1">site-specific DNA-methyltransferase (adenine-specific)</fullName>
        <ecNumber evidence="1">2.1.1.72</ecNumber>
    </recommendedName>
</protein>
<evidence type="ECO:0000259" key="10">
    <source>
        <dbReference type="Pfam" id="PF12950"/>
    </source>
</evidence>
<keyword evidence="13" id="KW-0378">Hydrolase</keyword>
<keyword evidence="4" id="KW-0949">S-adenosyl-L-methionine</keyword>
<dbReference type="Pfam" id="PF12950">
    <property type="entry name" value="TaqI_C"/>
    <property type="match status" value="1"/>
</dbReference>
<keyword evidence="3" id="KW-0808">Transferase</keyword>
<dbReference type="InterPro" id="IPR025931">
    <property type="entry name" value="TaqI_C"/>
</dbReference>
<evidence type="ECO:0000313" key="14">
    <source>
        <dbReference type="Proteomes" id="UP000005113"/>
    </source>
</evidence>
<evidence type="ECO:0000256" key="2">
    <source>
        <dbReference type="ARBA" id="ARBA00022603"/>
    </source>
</evidence>
<dbReference type="GO" id="GO:0009307">
    <property type="term" value="P:DNA restriction-modification system"/>
    <property type="evidence" value="ECO:0007669"/>
    <property type="project" value="UniProtKB-KW"/>
</dbReference>
<reference evidence="14" key="1">
    <citation type="journal article" date="2012" name="Stand. Genomic Sci.">
        <title>Permanent draft genome sequence of the gliding predator Saprospira grandis strain Sa g1 (= HR1).</title>
        <authorList>
            <person name="Mavromatis K."/>
            <person name="Chertkov O."/>
            <person name="Lapidus A."/>
            <person name="Nolan M."/>
            <person name="Lucas S."/>
            <person name="Tice H."/>
            <person name="Del Rio T.G."/>
            <person name="Cheng J.F."/>
            <person name="Han C."/>
            <person name="Tapia R."/>
            <person name="Bruce D."/>
            <person name="Goodwin L.A."/>
            <person name="Pitluck S."/>
            <person name="Huntemann M."/>
            <person name="Liolios K."/>
            <person name="Pagani I."/>
            <person name="Ivanova N."/>
            <person name="Mikhailova N."/>
            <person name="Pati A."/>
            <person name="Chen A."/>
            <person name="Palaniappan K."/>
            <person name="Land M."/>
            <person name="Brambilla E.M."/>
            <person name="Rohde M."/>
            <person name="Spring S."/>
            <person name="Goker M."/>
            <person name="Detter J.C."/>
            <person name="Bristow J."/>
            <person name="Eisen J.A."/>
            <person name="Markowitz V."/>
            <person name="Hugenholtz P."/>
            <person name="Kyrpides N.C."/>
            <person name="Klenk H.P."/>
            <person name="Woyke T."/>
        </authorList>
    </citation>
    <scope>NUCLEOTIDE SEQUENCE [LARGE SCALE GENOMIC DNA]</scope>
    <source>
        <strain evidence="14">DSM 2844</strain>
    </source>
</reference>
<evidence type="ECO:0000256" key="4">
    <source>
        <dbReference type="ARBA" id="ARBA00022691"/>
    </source>
</evidence>
<evidence type="ECO:0000256" key="6">
    <source>
        <dbReference type="ARBA" id="ARBA00023125"/>
    </source>
</evidence>
<dbReference type="RefSeq" id="WP_002656918.1">
    <property type="nucleotide sequence ID" value="NZ_JH719942.1"/>
</dbReference>
<evidence type="ECO:0000256" key="5">
    <source>
        <dbReference type="ARBA" id="ARBA00022747"/>
    </source>
</evidence>
<sequence length="1277" mass="148266">MNPGGKQIEKLSQLLPKSLLQHQIQAKELDRFEEQLKRFKLQMDGHELRQESEENAKTYISEFLRNSFYPIDRYTINTLDRLDMVIQEGDAGARPLVLLECKRPQNPAEFPTVDKLNTKALQELLLYYLRQRLDEQNNDIKQLVITNGNEWFFFSANSFYECFYKNKALIREYEAFRDGKKDSSKTELFYKEIAQKYIAELLDGNTGKSLPFYYLDIRKEFSERALLYVYKLFSPYYLLREPLGNDNNQLNKEFYYELLHIMGLEEQQEKGKKLIGRASQGKRHDASLLESTIYALSETDALYKVDRPGQYGPNKEEQYFHLGLELSLSWINRLLFLKLLEAQLMQQEEEQKGFLNYQFLPKFNKLKELFFSVLAKRKADRHQRVQADYAQIPYLNSSLFEETALEQNVLSISALEELELPLYEKTVLKDANLKRMQGKLPLLDYLFRFLEAYNFSEAEGGEELLQEGEQQKSLISASVLGLIFEKINGYQDGSFYTPAYITMYMSRQSLQKAVIQKLAQAFDLGEDIEDLEELNFLLFRHYKKMKPEAERQAFRLAVNAEIDSLRICDPAVGSGHFLVSALNELLYIKNELGLLLDAENKPLRIELEIENDELIIRYREGDLHEYQPKNKSSQQIQQAIFENKRHLIENCLFGVDLNPNSVKICRLRLWIELLKHAYYTQDGELQTLPNIDINIKTGNSLISRFALDEDLSAAFKQKGRKKKGAIQPKYSLNDYRNAVASYKSSNDKGKKREIMQIIQEVKAGFQESLSRNFITKVSKVRGAYVKKKEELDNLKRFGQKISKAEKAKLKSLKNKLVKVEAERDALINNEIYDRAFEWRFEFPEVLNEDGSFRGFDVVIGNPPYIQLQQNGGALAKLYQDQGYTVFNRSGDVYMLFYEKAEQLLREGGTVNFITGSAWLRAKGARALRNFFTEKMRTLAVVDLSDCQIFDTATVLTSLGFFQRSSPLFPIKALRIVRAEQEKLDDLATYFAAHHIDMDEFEKDEAWIILDKERHIIKQKVSAQGKALRDWDVEINYGIKTGYNEAFVINKEQRDALIKADPKSAEVLRPILRGRDIGAYSLNFSDLWLITSHNGYGTVPRINIEKDYPAVYKHLLKYKTRAAKRGDQGDHWTNLRGCAYQEQFDKPKLIYPNMTKFLPFALDLKGEYYTNQKCFIMTGAAVYYLTAFFNSKLFRYCFADNFPELQGNTKEPSKVYMELIPIKEPSPAEEAVLKELVERRLAASSKEQQQQIEEEIDRAVYALYGLSEEEIKMVEGGN</sequence>
<dbReference type="GO" id="GO:0004519">
    <property type="term" value="F:endonuclease activity"/>
    <property type="evidence" value="ECO:0007669"/>
    <property type="project" value="UniProtKB-KW"/>
</dbReference>
<dbReference type="InterPro" id="IPR056716">
    <property type="entry name" value="DUF7814"/>
</dbReference>
<evidence type="ECO:0000259" key="11">
    <source>
        <dbReference type="Pfam" id="PF23653"/>
    </source>
</evidence>
<evidence type="ECO:0000256" key="7">
    <source>
        <dbReference type="ARBA" id="ARBA00047942"/>
    </source>
</evidence>
<dbReference type="Pfam" id="PF25120">
    <property type="entry name" value="DUF7814"/>
    <property type="match status" value="1"/>
</dbReference>
<dbReference type="PANTHER" id="PTHR33841:SF1">
    <property type="entry name" value="DNA METHYLTRANSFERASE A"/>
    <property type="match status" value="1"/>
</dbReference>
<dbReference type="GO" id="GO:0032259">
    <property type="term" value="P:methylation"/>
    <property type="evidence" value="ECO:0007669"/>
    <property type="project" value="UniProtKB-KW"/>
</dbReference>
<dbReference type="PROSITE" id="PS00092">
    <property type="entry name" value="N6_MTASE"/>
    <property type="match status" value="1"/>
</dbReference>
<comment type="catalytic activity">
    <reaction evidence="7">
        <text>a 2'-deoxyadenosine in DNA + S-adenosyl-L-methionine = an N(6)-methyl-2'-deoxyadenosine in DNA + S-adenosyl-L-homocysteine + H(+)</text>
        <dbReference type="Rhea" id="RHEA:15197"/>
        <dbReference type="Rhea" id="RHEA-COMP:12418"/>
        <dbReference type="Rhea" id="RHEA-COMP:12419"/>
        <dbReference type="ChEBI" id="CHEBI:15378"/>
        <dbReference type="ChEBI" id="CHEBI:57856"/>
        <dbReference type="ChEBI" id="CHEBI:59789"/>
        <dbReference type="ChEBI" id="CHEBI:90615"/>
        <dbReference type="ChEBI" id="CHEBI:90616"/>
        <dbReference type="EC" id="2.1.1.72"/>
    </reaction>
</comment>
<keyword evidence="13" id="KW-0255">Endonuclease</keyword>
<evidence type="ECO:0000313" key="13">
    <source>
        <dbReference type="EMBL" id="EJF52156.1"/>
    </source>
</evidence>
<dbReference type="AlphaFoldDB" id="J0XTD6"/>
<dbReference type="PANTHER" id="PTHR33841">
    <property type="entry name" value="DNA METHYLTRANSFERASE YEEA-RELATED"/>
    <property type="match status" value="1"/>
</dbReference>
<organism evidence="13 14">
    <name type="scientific">Saprospira grandis DSM 2844</name>
    <dbReference type="NCBI Taxonomy" id="694433"/>
    <lineage>
        <taxon>Bacteria</taxon>
        <taxon>Pseudomonadati</taxon>
        <taxon>Bacteroidota</taxon>
        <taxon>Saprospiria</taxon>
        <taxon>Saprospirales</taxon>
        <taxon>Saprospiraceae</taxon>
        <taxon>Saprospira</taxon>
    </lineage>
</organism>
<evidence type="ECO:0000259" key="12">
    <source>
        <dbReference type="Pfam" id="PF25120"/>
    </source>
</evidence>
<keyword evidence="13" id="KW-0540">Nuclease</keyword>
<dbReference type="Pfam" id="PF07669">
    <property type="entry name" value="Eco57I"/>
    <property type="match status" value="1"/>
</dbReference>
<dbReference type="EMBL" id="JH719942">
    <property type="protein sequence ID" value="EJF52156.1"/>
    <property type="molecule type" value="Genomic_DNA"/>
</dbReference>
<gene>
    <name evidence="13" type="ORF">SapgrDRAFT_0410</name>
</gene>
<proteinExistence type="predicted"/>
<dbReference type="Pfam" id="PF23653">
    <property type="entry name" value="DUF7149"/>
    <property type="match status" value="1"/>
</dbReference>
<accession>J0XTD6</accession>
<dbReference type="HOGENOM" id="CLU_002539_0_0_10"/>
<keyword evidence="2" id="KW-0489">Methyltransferase</keyword>
<dbReference type="InterPro" id="IPR002052">
    <property type="entry name" value="DNA_methylase_N6_adenine_CS"/>
</dbReference>
<dbReference type="InterPro" id="IPR029063">
    <property type="entry name" value="SAM-dependent_MTases_sf"/>
</dbReference>
<keyword evidence="8" id="KW-0175">Coiled coil</keyword>
<dbReference type="OrthoDB" id="32195at2"/>
<dbReference type="GO" id="GO:0003677">
    <property type="term" value="F:DNA binding"/>
    <property type="evidence" value="ECO:0007669"/>
    <property type="project" value="UniProtKB-KW"/>
</dbReference>
<dbReference type="EC" id="2.1.1.72" evidence="1"/>
<feature type="domain" description="DUF7149" evidence="11">
    <location>
        <begin position="10"/>
        <end position="246"/>
    </location>
</feature>
<feature type="coiled-coil region" evidence="8">
    <location>
        <begin position="787"/>
        <end position="829"/>
    </location>
</feature>
<dbReference type="SUPFAM" id="SSF53335">
    <property type="entry name" value="S-adenosyl-L-methionine-dependent methyltransferases"/>
    <property type="match status" value="1"/>
</dbReference>
<dbReference type="InterPro" id="IPR011639">
    <property type="entry name" value="MethylTrfase_TaqI-like_dom"/>
</dbReference>
<evidence type="ECO:0000256" key="8">
    <source>
        <dbReference type="SAM" id="Coils"/>
    </source>
</evidence>